<organism evidence="4 5">
    <name type="scientific">Paractinoplanes ferrugineus</name>
    <dbReference type="NCBI Taxonomy" id="113564"/>
    <lineage>
        <taxon>Bacteria</taxon>
        <taxon>Bacillati</taxon>
        <taxon>Actinomycetota</taxon>
        <taxon>Actinomycetes</taxon>
        <taxon>Micromonosporales</taxon>
        <taxon>Micromonosporaceae</taxon>
        <taxon>Paractinoplanes</taxon>
    </lineage>
</organism>
<dbReference type="AlphaFoldDB" id="A0A919J4S4"/>
<evidence type="ECO:0000313" key="5">
    <source>
        <dbReference type="Proteomes" id="UP000598174"/>
    </source>
</evidence>
<feature type="compositionally biased region" description="Low complexity" evidence="1">
    <location>
        <begin position="264"/>
        <end position="274"/>
    </location>
</feature>
<feature type="compositionally biased region" description="Basic and acidic residues" evidence="1">
    <location>
        <begin position="278"/>
        <end position="307"/>
    </location>
</feature>
<dbReference type="Proteomes" id="UP000598174">
    <property type="component" value="Unassembled WGS sequence"/>
</dbReference>
<evidence type="ECO:0008006" key="6">
    <source>
        <dbReference type="Google" id="ProtNLM"/>
    </source>
</evidence>
<dbReference type="Pfam" id="PF25547">
    <property type="entry name" value="WXG100_2"/>
    <property type="match status" value="1"/>
</dbReference>
<sequence>MMPVRPPLVAVAAPGGKTDPWAGVWIAEDIATILAGIKSGSWIDTTLGTVSAGLDALAFISDPIGGLLQYGVAWILEHVKPLSEALDWLAGDPGQIAAHAQTWRNVAGALKDRSADLDRAVRWDTAEWQGSAADAYRTWTGQQKDAVAALAGAAETMAAVTECAGMLVAGVRMMVRDAIAVLVSRLITYAAEEVFSFGIATPLVVEQVSTLCASWGARIAKWLRGLVSSLTRLRGLTSKLGEAIEAINKMLTRLRKSRDAGRTNPSGKPGPNRKPGGRRTDAHPTKKKDLPLRRENESADTIAREGFDIEQNPPPKPNGKNPDYKIEGEYFDNYAPSSKDLDNIRDQISKKVKGDQADRIVLNLDDCPRSIEEIRGVLERKPIGDLKEILVVRDGKVIPFYPFS</sequence>
<dbReference type="RefSeq" id="WP_239118378.1">
    <property type="nucleotide sequence ID" value="NZ_BAAABP010000047.1"/>
</dbReference>
<dbReference type="EMBL" id="BOMM01000058">
    <property type="protein sequence ID" value="GIE14816.1"/>
    <property type="molecule type" value="Genomic_DNA"/>
</dbReference>
<dbReference type="InterPro" id="IPR033806">
    <property type="entry name" value="CDI_toxin_Bp1026b-like"/>
</dbReference>
<gene>
    <name evidence="4" type="ORF">Afe05nite_66560</name>
</gene>
<feature type="domain" description="tRNA nuclease CdiA C-terminal" evidence="2">
    <location>
        <begin position="320"/>
        <end position="397"/>
    </location>
</feature>
<proteinExistence type="predicted"/>
<dbReference type="Gene3D" id="1.10.287.1060">
    <property type="entry name" value="ESAT-6-like"/>
    <property type="match status" value="1"/>
</dbReference>
<evidence type="ECO:0000259" key="3">
    <source>
        <dbReference type="Pfam" id="PF25547"/>
    </source>
</evidence>
<dbReference type="Gene3D" id="3.40.1350.120">
    <property type="match status" value="1"/>
</dbReference>
<dbReference type="Pfam" id="PF18451">
    <property type="entry name" value="CdiA_C"/>
    <property type="match status" value="1"/>
</dbReference>
<dbReference type="CDD" id="cd13442">
    <property type="entry name" value="CDI_toxin_Bp1026b-like"/>
    <property type="match status" value="1"/>
</dbReference>
<feature type="region of interest" description="Disordered" evidence="1">
    <location>
        <begin position="254"/>
        <end position="324"/>
    </location>
</feature>
<dbReference type="InterPro" id="IPR040559">
    <property type="entry name" value="CdiA_C"/>
</dbReference>
<comment type="caution">
    <text evidence="4">The sequence shown here is derived from an EMBL/GenBank/DDBJ whole genome shotgun (WGS) entry which is preliminary data.</text>
</comment>
<keyword evidence="5" id="KW-1185">Reference proteome</keyword>
<name>A0A919J4S4_9ACTN</name>
<feature type="domain" description="Outer membrane channel protein CpnT-like N-terminal" evidence="3">
    <location>
        <begin position="73"/>
        <end position="196"/>
    </location>
</feature>
<dbReference type="GO" id="GO:0004549">
    <property type="term" value="F:tRNA-specific ribonuclease activity"/>
    <property type="evidence" value="ECO:0007669"/>
    <property type="project" value="InterPro"/>
</dbReference>
<evidence type="ECO:0000259" key="2">
    <source>
        <dbReference type="Pfam" id="PF18451"/>
    </source>
</evidence>
<evidence type="ECO:0000256" key="1">
    <source>
        <dbReference type="SAM" id="MobiDB-lite"/>
    </source>
</evidence>
<dbReference type="InterPro" id="IPR057746">
    <property type="entry name" value="CpnT-like_N"/>
</dbReference>
<protein>
    <recommendedName>
        <fullName evidence="6">tRNA nuclease CdiA C-terminal domain-containing protein</fullName>
    </recommendedName>
</protein>
<dbReference type="SUPFAM" id="SSF140453">
    <property type="entry name" value="EsxAB dimer-like"/>
    <property type="match status" value="1"/>
</dbReference>
<dbReference type="InterPro" id="IPR036689">
    <property type="entry name" value="ESAT-6-like_sf"/>
</dbReference>
<reference evidence="4" key="1">
    <citation type="submission" date="2021-01" db="EMBL/GenBank/DDBJ databases">
        <title>Whole genome shotgun sequence of Actinoplanes ferrugineus NBRC 15555.</title>
        <authorList>
            <person name="Komaki H."/>
            <person name="Tamura T."/>
        </authorList>
    </citation>
    <scope>NUCLEOTIDE SEQUENCE</scope>
    <source>
        <strain evidence="4">NBRC 15555</strain>
    </source>
</reference>
<evidence type="ECO:0000313" key="4">
    <source>
        <dbReference type="EMBL" id="GIE14816.1"/>
    </source>
</evidence>
<accession>A0A919J4S4</accession>